<evidence type="ECO:0000313" key="2">
    <source>
        <dbReference type="EMBL" id="GAE47621.1"/>
    </source>
</evidence>
<feature type="domain" description="TniQ" evidence="1">
    <location>
        <begin position="5"/>
        <end position="134"/>
    </location>
</feature>
<gene>
    <name evidence="2" type="ORF">JCM21738_4621</name>
</gene>
<dbReference type="RefSeq" id="WP_023613866.1">
    <property type="nucleotide sequence ID" value="NZ_BAUW01000087.1"/>
</dbReference>
<proteinExistence type="predicted"/>
<protein>
    <recommendedName>
        <fullName evidence="1">TniQ domain-containing protein</fullName>
    </recommendedName>
</protein>
<sequence length="600" mass="70052">MLLFYLKPYSQETLLSYIYRIAREHEMTNLDWIFELIDKKLSIKLAPERVNWLKGDELKSLAEFLGITYEEAEMLTVYNHFERNHLEVRKESKNIWFLYKKTRFCPVCLKEGGYQRKTWINCHSIMCLEHGTLLWDICINCRNIPNTKSIILDECSNCNKKLSDSPIKLNFPNKFIEFQKILNLILEKNTFLLLNAWLEDSAAFLKALDFIALWAVKMLPAEEFSIPKYNMNFTGKILERNHLKNYRTVEQAACLYSYVFDIITNWPGGFKEFIKKAEKHNDEPLQSFIKYGIPKVINTPLWEISNSFTNYVACEKGRLPDKQYIRSDELRFIYPKFNGSIINSSLIKSNKISILNSNITVINKEELESFVNKFENSYTKEELREIWGTSAKATFAILKDGLIEGAFWFKSGSAFNWVIPKSSISLVEKKVKQGAIKDIDNPTSLNEAVKWIGPDKAHLLIRNILKGSIKFAYNSNEFSDLVLDKRDVYFQIRKEIFRSSQESEDISFRDVSFLLGIKKSDIQHWIKSGRFGDFDYEGTNAIPFQNFMDFHEKFITTLELAIKLNLQIKQVIKKYTLGKMISVSGPQVNDGKRLLFLRQQ</sequence>
<name>W4RTH7_9BACI</name>
<dbReference type="AlphaFoldDB" id="W4RTH7"/>
<comment type="caution">
    <text evidence="2">The sequence shown here is derived from an EMBL/GenBank/DDBJ whole genome shotgun (WGS) entry which is preliminary data.</text>
</comment>
<evidence type="ECO:0000259" key="1">
    <source>
        <dbReference type="Pfam" id="PF06527"/>
    </source>
</evidence>
<keyword evidence="3" id="KW-1185">Reference proteome</keyword>
<evidence type="ECO:0000313" key="3">
    <source>
        <dbReference type="Proteomes" id="UP000018949"/>
    </source>
</evidence>
<dbReference type="EMBL" id="BAUW01000087">
    <property type="protein sequence ID" value="GAE47621.1"/>
    <property type="molecule type" value="Genomic_DNA"/>
</dbReference>
<dbReference type="Pfam" id="PF06527">
    <property type="entry name" value="TniQ"/>
    <property type="match status" value="1"/>
</dbReference>
<accession>W4RTH7</accession>
<dbReference type="InterPro" id="IPR009492">
    <property type="entry name" value="TniQ"/>
</dbReference>
<reference evidence="2 3" key="1">
    <citation type="submission" date="2013-12" db="EMBL/GenBank/DDBJ databases">
        <title>NBRP : Genome information of microbial organism related human and environment.</title>
        <authorList>
            <person name="Hattori M."/>
            <person name="Oshima K."/>
            <person name="Inaba H."/>
            <person name="Suda W."/>
            <person name="Sakamoto M."/>
            <person name="Iino T."/>
            <person name="Kitahara M."/>
            <person name="Oshida Y."/>
            <person name="Iida T."/>
            <person name="Kudo T."/>
            <person name="Itoh T."/>
            <person name="Ahmed I."/>
            <person name="Ohkuma M."/>
        </authorList>
    </citation>
    <scope>NUCLEOTIDE SEQUENCE [LARGE SCALE GENOMIC DNA]</scope>
    <source>
        <strain evidence="2 3">JCM 21738</strain>
    </source>
</reference>
<dbReference type="eggNOG" id="ENOG5032K70">
    <property type="taxonomic scope" value="Bacteria"/>
</dbReference>
<dbReference type="Proteomes" id="UP000018949">
    <property type="component" value="Unassembled WGS sequence"/>
</dbReference>
<organism evidence="2 3">
    <name type="scientific">Mesobacillus boroniphilus JCM 21738</name>
    <dbReference type="NCBI Taxonomy" id="1294265"/>
    <lineage>
        <taxon>Bacteria</taxon>
        <taxon>Bacillati</taxon>
        <taxon>Bacillota</taxon>
        <taxon>Bacilli</taxon>
        <taxon>Bacillales</taxon>
        <taxon>Bacillaceae</taxon>
        <taxon>Mesobacillus</taxon>
    </lineage>
</organism>